<keyword evidence="3 4" id="KW-0446">Lipid-binding</keyword>
<accession>A0A1J6J7P7</accession>
<dbReference type="SUPFAM" id="SSF47699">
    <property type="entry name" value="Bifunctional inhibitor/lipid-transfer protein/seed storage 2S albumin"/>
    <property type="match status" value="1"/>
</dbReference>
<keyword evidence="8" id="KW-1185">Reference proteome</keyword>
<protein>
    <recommendedName>
        <fullName evidence="4">Non-specific lipid-transfer protein</fullName>
    </recommendedName>
</protein>
<dbReference type="OMA" id="RQVACEC"/>
<dbReference type="CDD" id="cd01960">
    <property type="entry name" value="nsLTP1"/>
    <property type="match status" value="1"/>
</dbReference>
<dbReference type="PANTHER" id="PTHR33076">
    <property type="entry name" value="NON-SPECIFIC LIPID-TRANSFER PROTEIN 2-RELATED"/>
    <property type="match status" value="1"/>
</dbReference>
<evidence type="ECO:0000313" key="8">
    <source>
        <dbReference type="Proteomes" id="UP000187609"/>
    </source>
</evidence>
<comment type="function">
    <text evidence="4">Plant non-specific lipid-transfer proteins transfer phospholipids as well as galactolipids across membranes. May play a role in wax or cutin deposition in the cell walls of expanding epidermal cells and certain secretory tissues.</text>
</comment>
<dbReference type="STRING" id="49451.A0A1J6J7P7"/>
<organism evidence="7 8">
    <name type="scientific">Nicotiana attenuata</name>
    <name type="common">Coyote tobacco</name>
    <dbReference type="NCBI Taxonomy" id="49451"/>
    <lineage>
        <taxon>Eukaryota</taxon>
        <taxon>Viridiplantae</taxon>
        <taxon>Streptophyta</taxon>
        <taxon>Embryophyta</taxon>
        <taxon>Tracheophyta</taxon>
        <taxon>Spermatophyta</taxon>
        <taxon>Magnoliopsida</taxon>
        <taxon>eudicotyledons</taxon>
        <taxon>Gunneridae</taxon>
        <taxon>Pentapetalae</taxon>
        <taxon>asterids</taxon>
        <taxon>lamiids</taxon>
        <taxon>Solanales</taxon>
        <taxon>Solanaceae</taxon>
        <taxon>Nicotianoideae</taxon>
        <taxon>Nicotianeae</taxon>
        <taxon>Nicotiana</taxon>
    </lineage>
</organism>
<evidence type="ECO:0000259" key="6">
    <source>
        <dbReference type="SMART" id="SM00499"/>
    </source>
</evidence>
<evidence type="ECO:0000256" key="4">
    <source>
        <dbReference type="RuleBase" id="RU000628"/>
    </source>
</evidence>
<dbReference type="InterPro" id="IPR016140">
    <property type="entry name" value="Bifunc_inhib/LTP/seed_store"/>
</dbReference>
<dbReference type="GO" id="GO:0006869">
    <property type="term" value="P:lipid transport"/>
    <property type="evidence" value="ECO:0007669"/>
    <property type="project" value="InterPro"/>
</dbReference>
<evidence type="ECO:0000256" key="2">
    <source>
        <dbReference type="ARBA" id="ARBA00022448"/>
    </source>
</evidence>
<dbReference type="EMBL" id="MJEQ01037184">
    <property type="protein sequence ID" value="OIT05855.1"/>
    <property type="molecule type" value="Genomic_DNA"/>
</dbReference>
<comment type="caution">
    <text evidence="7">The sequence shown here is derived from an EMBL/GenBank/DDBJ whole genome shotgun (WGS) entry which is preliminary data.</text>
</comment>
<reference evidence="7" key="1">
    <citation type="submission" date="2016-11" db="EMBL/GenBank/DDBJ databases">
        <title>The genome of Nicotiana attenuata.</title>
        <authorList>
            <person name="Xu S."/>
            <person name="Brockmoeller T."/>
            <person name="Gaquerel E."/>
            <person name="Navarro A."/>
            <person name="Kuhl H."/>
            <person name="Gase K."/>
            <person name="Ling Z."/>
            <person name="Zhou W."/>
            <person name="Kreitzer C."/>
            <person name="Stanke M."/>
            <person name="Tang H."/>
            <person name="Lyons E."/>
            <person name="Pandey P."/>
            <person name="Pandey S.P."/>
            <person name="Timmermann B."/>
            <person name="Baldwin I.T."/>
        </authorList>
    </citation>
    <scope>NUCLEOTIDE SEQUENCE [LARGE SCALE GENOMIC DNA]</scope>
    <source>
        <strain evidence="7">UT</strain>
    </source>
</reference>
<sequence>MKGVAVVTLLMVLALVKLGEAINCGQVDATLVPCVPYLTQGGDPTGPCCDGVKRLIAMTPTQQDRQDACECVKTAAARYTNLKPDAATNLPSRCGVTTNIPISATTNCKSIP</sequence>
<dbReference type="AlphaFoldDB" id="A0A1J6J7P7"/>
<keyword evidence="5" id="KW-0732">Signal</keyword>
<dbReference type="GO" id="GO:0008289">
    <property type="term" value="F:lipid binding"/>
    <property type="evidence" value="ECO:0007669"/>
    <property type="project" value="UniProtKB-KW"/>
</dbReference>
<dbReference type="InterPro" id="IPR036312">
    <property type="entry name" value="Bifun_inhib/LTP/seed_sf"/>
</dbReference>
<dbReference type="KEGG" id="nau:109222904"/>
<dbReference type="Pfam" id="PF00234">
    <property type="entry name" value="Tryp_alpha_amyl"/>
    <property type="match status" value="1"/>
</dbReference>
<evidence type="ECO:0000256" key="5">
    <source>
        <dbReference type="SAM" id="SignalP"/>
    </source>
</evidence>
<evidence type="ECO:0000256" key="1">
    <source>
        <dbReference type="ARBA" id="ARBA00009748"/>
    </source>
</evidence>
<dbReference type="Gene3D" id="1.10.110.10">
    <property type="entry name" value="Plant lipid-transfer and hydrophobic proteins"/>
    <property type="match status" value="1"/>
</dbReference>
<dbReference type="SMR" id="A0A1J6J7P7"/>
<proteinExistence type="inferred from homology"/>
<comment type="similarity">
    <text evidence="1 4">Belongs to the plant LTP family.</text>
</comment>
<dbReference type="SMART" id="SM00499">
    <property type="entry name" value="AAI"/>
    <property type="match status" value="1"/>
</dbReference>
<dbReference type="OrthoDB" id="649864at2759"/>
<dbReference type="InterPro" id="IPR000528">
    <property type="entry name" value="Plant_nsLTP"/>
</dbReference>
<keyword evidence="2 4" id="KW-0813">Transport</keyword>
<dbReference type="PRINTS" id="PR00382">
    <property type="entry name" value="LIPIDTRNSFER"/>
</dbReference>
<feature type="domain" description="Bifunctional inhibitor/plant lipid transfer protein/seed storage helical" evidence="6">
    <location>
        <begin position="24"/>
        <end position="108"/>
    </location>
</feature>
<feature type="chain" id="PRO_5013040678" description="Non-specific lipid-transfer protein" evidence="5">
    <location>
        <begin position="22"/>
        <end position="112"/>
    </location>
</feature>
<name>A0A1J6J7P7_NICAT</name>
<feature type="signal peptide" evidence="5">
    <location>
        <begin position="1"/>
        <end position="21"/>
    </location>
</feature>
<evidence type="ECO:0000256" key="3">
    <source>
        <dbReference type="ARBA" id="ARBA00023121"/>
    </source>
</evidence>
<dbReference type="Proteomes" id="UP000187609">
    <property type="component" value="Unassembled WGS sequence"/>
</dbReference>
<dbReference type="GeneID" id="109222904"/>
<dbReference type="PROSITE" id="PS00597">
    <property type="entry name" value="PLANT_LTP"/>
    <property type="match status" value="1"/>
</dbReference>
<evidence type="ECO:0000313" key="7">
    <source>
        <dbReference type="EMBL" id="OIT05855.1"/>
    </source>
</evidence>
<dbReference type="Gramene" id="OIT05855">
    <property type="protein sequence ID" value="OIT05855"/>
    <property type="gene ID" value="A4A49_06267"/>
</dbReference>
<gene>
    <name evidence="7" type="primary">NLTPA_4</name>
    <name evidence="7" type="ORF">A4A49_06267</name>
</gene>